<dbReference type="Proteomes" id="UP000321393">
    <property type="component" value="Unassembled WGS sequence"/>
</dbReference>
<dbReference type="EMBL" id="SSTE01012141">
    <property type="protein sequence ID" value="KAA0049652.1"/>
    <property type="molecule type" value="Genomic_DNA"/>
</dbReference>
<accession>A0A5D3CAN4</accession>
<dbReference type="OrthoDB" id="1751912at2759"/>
<proteinExistence type="predicted"/>
<gene>
    <name evidence="2" type="ORF">E5676_scaffold383G00200</name>
    <name evidence="1" type="ORF">E6C27_scaffold163G001200</name>
</gene>
<evidence type="ECO:0000313" key="1">
    <source>
        <dbReference type="EMBL" id="KAA0049652.1"/>
    </source>
</evidence>
<dbReference type="Proteomes" id="UP000321947">
    <property type="component" value="Unassembled WGS sequence"/>
</dbReference>
<sequence length="104" mass="11562">MKLVKVYIGIGAIKVLMERSDIPLTLLHGKQLIKTSEMYKAMKKKQLPHTCSRKGDARLAEEMRKSSSDPSSVTGVALWTKAHKRRDGEPVNSQVAETLESLAL</sequence>
<evidence type="ECO:0000313" key="2">
    <source>
        <dbReference type="EMBL" id="TYK08911.1"/>
    </source>
</evidence>
<comment type="caution">
    <text evidence="2">The sequence shown here is derived from an EMBL/GenBank/DDBJ whole genome shotgun (WGS) entry which is preliminary data.</text>
</comment>
<dbReference type="AlphaFoldDB" id="A0A5D3CAN4"/>
<organism evidence="2 4">
    <name type="scientific">Cucumis melo var. makuwa</name>
    <name type="common">Oriental melon</name>
    <dbReference type="NCBI Taxonomy" id="1194695"/>
    <lineage>
        <taxon>Eukaryota</taxon>
        <taxon>Viridiplantae</taxon>
        <taxon>Streptophyta</taxon>
        <taxon>Embryophyta</taxon>
        <taxon>Tracheophyta</taxon>
        <taxon>Spermatophyta</taxon>
        <taxon>Magnoliopsida</taxon>
        <taxon>eudicotyledons</taxon>
        <taxon>Gunneridae</taxon>
        <taxon>Pentapetalae</taxon>
        <taxon>rosids</taxon>
        <taxon>fabids</taxon>
        <taxon>Cucurbitales</taxon>
        <taxon>Cucurbitaceae</taxon>
        <taxon>Benincaseae</taxon>
        <taxon>Cucumis</taxon>
    </lineage>
</organism>
<dbReference type="Pfam" id="PF03004">
    <property type="entry name" value="Transposase_24"/>
    <property type="match status" value="1"/>
</dbReference>
<name>A0A5D3CAN4_CUCMM</name>
<evidence type="ECO:0000313" key="3">
    <source>
        <dbReference type="Proteomes" id="UP000321393"/>
    </source>
</evidence>
<reference evidence="3 4" key="1">
    <citation type="submission" date="2019-08" db="EMBL/GenBank/DDBJ databases">
        <title>Draft genome sequences of two oriental melons (Cucumis melo L. var makuwa).</title>
        <authorList>
            <person name="Kwon S.-Y."/>
        </authorList>
    </citation>
    <scope>NUCLEOTIDE SEQUENCE [LARGE SCALE GENOMIC DNA]</scope>
    <source>
        <strain evidence="4">cv. Chang Bougi</strain>
        <strain evidence="3">cv. SW 3</strain>
        <tissue evidence="2">Leaf</tissue>
    </source>
</reference>
<protein>
    <submittedName>
        <fullName evidence="2">Uncharacterized protein</fullName>
    </submittedName>
</protein>
<dbReference type="InterPro" id="IPR004252">
    <property type="entry name" value="Probable_transposase_24"/>
</dbReference>
<dbReference type="EMBL" id="SSTD01012164">
    <property type="protein sequence ID" value="TYK08911.1"/>
    <property type="molecule type" value="Genomic_DNA"/>
</dbReference>
<evidence type="ECO:0000313" key="4">
    <source>
        <dbReference type="Proteomes" id="UP000321947"/>
    </source>
</evidence>